<feature type="compositionally biased region" description="Acidic residues" evidence="1">
    <location>
        <begin position="100"/>
        <end position="115"/>
    </location>
</feature>
<gene>
    <name evidence="2" type="ORF">METZ01_LOCUS360887</name>
</gene>
<proteinExistence type="predicted"/>
<organism evidence="2">
    <name type="scientific">marine metagenome</name>
    <dbReference type="NCBI Taxonomy" id="408172"/>
    <lineage>
        <taxon>unclassified sequences</taxon>
        <taxon>metagenomes</taxon>
        <taxon>ecological metagenomes</taxon>
    </lineage>
</organism>
<protein>
    <submittedName>
        <fullName evidence="2">Uncharacterized protein</fullName>
    </submittedName>
</protein>
<dbReference type="EMBL" id="UINC01128345">
    <property type="protein sequence ID" value="SVD08033.1"/>
    <property type="molecule type" value="Genomic_DNA"/>
</dbReference>
<name>A0A382SDT9_9ZZZZ</name>
<evidence type="ECO:0000313" key="2">
    <source>
        <dbReference type="EMBL" id="SVD08033.1"/>
    </source>
</evidence>
<evidence type="ECO:0000256" key="1">
    <source>
        <dbReference type="SAM" id="MobiDB-lite"/>
    </source>
</evidence>
<dbReference type="AlphaFoldDB" id="A0A382SDT9"/>
<feature type="non-terminal residue" evidence="2">
    <location>
        <position position="122"/>
    </location>
</feature>
<sequence length="122" mass="13997">MGSRSIDIQCWKCGKELKNLLLPFSRYEECNHCNVDLHVCVACKNYDPSLSDACKEDRADFILDKTKANFCDYFKPNPRAYKKRDNSEAREARAKLAELFGEDLPEENADPDDDDPKSKADK</sequence>
<feature type="region of interest" description="Disordered" evidence="1">
    <location>
        <begin position="98"/>
        <end position="122"/>
    </location>
</feature>
<reference evidence="2" key="1">
    <citation type="submission" date="2018-05" db="EMBL/GenBank/DDBJ databases">
        <authorList>
            <person name="Lanie J.A."/>
            <person name="Ng W.-L."/>
            <person name="Kazmierczak K.M."/>
            <person name="Andrzejewski T.M."/>
            <person name="Davidsen T.M."/>
            <person name="Wayne K.J."/>
            <person name="Tettelin H."/>
            <person name="Glass J.I."/>
            <person name="Rusch D."/>
            <person name="Podicherti R."/>
            <person name="Tsui H.-C.T."/>
            <person name="Winkler M.E."/>
        </authorList>
    </citation>
    <scope>NUCLEOTIDE SEQUENCE</scope>
</reference>
<accession>A0A382SDT9</accession>